<evidence type="ECO:0000313" key="2">
    <source>
        <dbReference type="Proteomes" id="UP001258017"/>
    </source>
</evidence>
<name>A0AAD9RJZ5_9HYME</name>
<proteinExistence type="predicted"/>
<reference evidence="1" key="2">
    <citation type="journal article" date="2023" name="Commun. Biol.">
        <title>Intrasexual cuticular hydrocarbon dimorphism in a wasp sheds light on hydrocarbon biosynthesis genes in Hymenoptera.</title>
        <authorList>
            <person name="Moris V.C."/>
            <person name="Podsiadlowski L."/>
            <person name="Martin S."/>
            <person name="Oeyen J.P."/>
            <person name="Donath A."/>
            <person name="Petersen M."/>
            <person name="Wilbrandt J."/>
            <person name="Misof B."/>
            <person name="Liedtke D."/>
            <person name="Thamm M."/>
            <person name="Scheiner R."/>
            <person name="Schmitt T."/>
            <person name="Niehuis O."/>
        </authorList>
    </citation>
    <scope>NUCLEOTIDE SEQUENCE</scope>
    <source>
        <strain evidence="1">GBR_01_08_01A</strain>
    </source>
</reference>
<dbReference type="AlphaFoldDB" id="A0AAD9RJZ5"/>
<organism evidence="1 2">
    <name type="scientific">Odynerus spinipes</name>
    <dbReference type="NCBI Taxonomy" id="1348599"/>
    <lineage>
        <taxon>Eukaryota</taxon>
        <taxon>Metazoa</taxon>
        <taxon>Ecdysozoa</taxon>
        <taxon>Arthropoda</taxon>
        <taxon>Hexapoda</taxon>
        <taxon>Insecta</taxon>
        <taxon>Pterygota</taxon>
        <taxon>Neoptera</taxon>
        <taxon>Endopterygota</taxon>
        <taxon>Hymenoptera</taxon>
        <taxon>Apocrita</taxon>
        <taxon>Aculeata</taxon>
        <taxon>Vespoidea</taxon>
        <taxon>Vespidae</taxon>
        <taxon>Eumeninae</taxon>
        <taxon>Odynerus</taxon>
    </lineage>
</organism>
<sequence length="71" mass="8458">MKQKLIICQKDELIIFDSLQLGFSSSLHYTYSKKNTQILTKTIESIIFKSWMTADIRDFWLCMETDILDYL</sequence>
<gene>
    <name evidence="1" type="ORF">KPH14_007749</name>
</gene>
<dbReference type="EMBL" id="JAIFRP010000050">
    <property type="protein sequence ID" value="KAK2580643.1"/>
    <property type="molecule type" value="Genomic_DNA"/>
</dbReference>
<protein>
    <submittedName>
        <fullName evidence="1">Uncharacterized protein</fullName>
    </submittedName>
</protein>
<evidence type="ECO:0000313" key="1">
    <source>
        <dbReference type="EMBL" id="KAK2580643.1"/>
    </source>
</evidence>
<dbReference type="Proteomes" id="UP001258017">
    <property type="component" value="Unassembled WGS sequence"/>
</dbReference>
<comment type="caution">
    <text evidence="1">The sequence shown here is derived from an EMBL/GenBank/DDBJ whole genome shotgun (WGS) entry which is preliminary data.</text>
</comment>
<keyword evidence="2" id="KW-1185">Reference proteome</keyword>
<accession>A0AAD9RJZ5</accession>
<reference evidence="1" key="1">
    <citation type="submission" date="2021-08" db="EMBL/GenBank/DDBJ databases">
        <authorList>
            <person name="Misof B."/>
            <person name="Oliver O."/>
            <person name="Podsiadlowski L."/>
            <person name="Donath A."/>
            <person name="Peters R."/>
            <person name="Mayer C."/>
            <person name="Rust J."/>
            <person name="Gunkel S."/>
            <person name="Lesny P."/>
            <person name="Martin S."/>
            <person name="Oeyen J.P."/>
            <person name="Petersen M."/>
            <person name="Panagiotis P."/>
            <person name="Wilbrandt J."/>
            <person name="Tanja T."/>
        </authorList>
    </citation>
    <scope>NUCLEOTIDE SEQUENCE</scope>
    <source>
        <strain evidence="1">GBR_01_08_01A</strain>
        <tissue evidence="1">Thorax + abdomen</tissue>
    </source>
</reference>